<dbReference type="GO" id="GO:0000470">
    <property type="term" value="P:maturation of LSU-rRNA"/>
    <property type="evidence" value="ECO:0007669"/>
    <property type="project" value="TreeGrafter"/>
</dbReference>
<accession>A0A1W0WKJ4</accession>
<organism evidence="2 3">
    <name type="scientific">Hypsibius exemplaris</name>
    <name type="common">Freshwater tardigrade</name>
    <dbReference type="NCBI Taxonomy" id="2072580"/>
    <lineage>
        <taxon>Eukaryota</taxon>
        <taxon>Metazoa</taxon>
        <taxon>Ecdysozoa</taxon>
        <taxon>Tardigrada</taxon>
        <taxon>Eutardigrada</taxon>
        <taxon>Parachela</taxon>
        <taxon>Hypsibioidea</taxon>
        <taxon>Hypsibiidae</taxon>
        <taxon>Hypsibius</taxon>
    </lineage>
</organism>
<dbReference type="PANTHER" id="PTHR15002">
    <property type="entry name" value="RIBOSOMAL BIOGENESIS PROTEIN LAS1L"/>
    <property type="match status" value="1"/>
</dbReference>
<gene>
    <name evidence="2" type="ORF">BV898_10128</name>
</gene>
<evidence type="ECO:0008006" key="4">
    <source>
        <dbReference type="Google" id="ProtNLM"/>
    </source>
</evidence>
<protein>
    <recommendedName>
        <fullName evidence="4">Las1-domain-containing protein</fullName>
    </recommendedName>
</protein>
<dbReference type="EMBL" id="MTYJ01000084">
    <property type="protein sequence ID" value="OQV15738.1"/>
    <property type="molecule type" value="Genomic_DNA"/>
</dbReference>
<evidence type="ECO:0000256" key="1">
    <source>
        <dbReference type="SAM" id="MobiDB-lite"/>
    </source>
</evidence>
<dbReference type="AlphaFoldDB" id="A0A1W0WKJ4"/>
<dbReference type="InterPro" id="IPR007174">
    <property type="entry name" value="Las1"/>
</dbReference>
<comment type="caution">
    <text evidence="2">The sequence shown here is derived from an EMBL/GenBank/DDBJ whole genome shotgun (WGS) entry which is preliminary data.</text>
</comment>
<dbReference type="GO" id="GO:0090730">
    <property type="term" value="C:Las1 complex"/>
    <property type="evidence" value="ECO:0007669"/>
    <property type="project" value="InterPro"/>
</dbReference>
<name>A0A1W0WKJ4_HYPEX</name>
<dbReference type="Pfam" id="PF04031">
    <property type="entry name" value="Las1"/>
    <property type="match status" value="1"/>
</dbReference>
<feature type="compositionally biased region" description="Low complexity" evidence="1">
    <location>
        <begin position="470"/>
        <end position="496"/>
    </location>
</feature>
<proteinExistence type="predicted"/>
<sequence>MAKTGPSKSGHITRKRPISLVDQSAIPNSNSHNIGGAPDLLSHLFTRTTLAPWISPEEWTDVYMHLSPVLDNPGNAEILRALDVENIGNIIHSCWGMAWGAKHETADLTIAILKALKAVRDSTDQTTAHMAASMVVIRFVKVVSEPARNSSTDRKTILEICKRVGVPPWVVQMRHDASHAEMHDVEAIQNALIFALTWLKANFWDVEAFRIGHPAYMNKFEKDDSLLPGSDSDREIHSELMGLRRSIKKLDPKLTDKQKRVACLDILTKLDSLMDTHLSAVTTVLTAEFIAPSSVLVESGNKPDAAKPSQWDRQPKLSPRSEAEWGTVVEYILKQPAGTDALLQSFAVLLGDGDSGRDYLVAAWIHRILEQVPKNVVSSVRIWDAVNWTAMCESVTGKPSPYSTGILQKMTAWVNNAKEHRFVQDSLRLAKIMNSLDSKGTSTSHGAARTVDGLFKVSELNMTAQPMGVTDGTTGSSSTNGTTGTSGNTGTSGTTDGRSWTLANGIAWTGCPIGLLPHQTSANFNLYSSLLLSDVSKHVSPT</sequence>
<evidence type="ECO:0000313" key="2">
    <source>
        <dbReference type="EMBL" id="OQV15738.1"/>
    </source>
</evidence>
<dbReference type="OrthoDB" id="10263222at2759"/>
<dbReference type="GO" id="GO:0030687">
    <property type="term" value="C:preribosome, large subunit precursor"/>
    <property type="evidence" value="ECO:0007669"/>
    <property type="project" value="TreeGrafter"/>
</dbReference>
<feature type="region of interest" description="Disordered" evidence="1">
    <location>
        <begin position="465"/>
        <end position="496"/>
    </location>
</feature>
<dbReference type="PANTHER" id="PTHR15002:SF0">
    <property type="entry name" value="RIBOSOMAL BIOGENESIS PROTEIN LAS1L"/>
    <property type="match status" value="1"/>
</dbReference>
<dbReference type="GO" id="GO:0000460">
    <property type="term" value="P:maturation of 5.8S rRNA"/>
    <property type="evidence" value="ECO:0007669"/>
    <property type="project" value="TreeGrafter"/>
</dbReference>
<feature type="region of interest" description="Disordered" evidence="1">
    <location>
        <begin position="299"/>
        <end position="319"/>
    </location>
</feature>
<reference evidence="3" key="1">
    <citation type="submission" date="2017-01" db="EMBL/GenBank/DDBJ databases">
        <title>Comparative genomics of anhydrobiosis in the tardigrade Hypsibius dujardini.</title>
        <authorList>
            <person name="Yoshida Y."/>
            <person name="Koutsovoulos G."/>
            <person name="Laetsch D."/>
            <person name="Stevens L."/>
            <person name="Kumar S."/>
            <person name="Horikawa D."/>
            <person name="Ishino K."/>
            <person name="Komine S."/>
            <person name="Tomita M."/>
            <person name="Blaxter M."/>
            <person name="Arakawa K."/>
        </authorList>
    </citation>
    <scope>NUCLEOTIDE SEQUENCE [LARGE SCALE GENOMIC DNA]</scope>
    <source>
        <strain evidence="3">Z151</strain>
    </source>
</reference>
<keyword evidence="3" id="KW-1185">Reference proteome</keyword>
<evidence type="ECO:0000313" key="3">
    <source>
        <dbReference type="Proteomes" id="UP000192578"/>
    </source>
</evidence>
<dbReference type="GO" id="GO:0004519">
    <property type="term" value="F:endonuclease activity"/>
    <property type="evidence" value="ECO:0007669"/>
    <property type="project" value="InterPro"/>
</dbReference>
<dbReference type="Proteomes" id="UP000192578">
    <property type="component" value="Unassembled WGS sequence"/>
</dbReference>